<gene>
    <name evidence="1" type="ORF">ORY91_002179</name>
    <name evidence="2" type="ORF">V9W64_05890</name>
</gene>
<sequence length="148" mass="17272">MIFGDKIDFFIQTDILLFDGGYQMGPLNFWIDGKCYPGENALITLNSEVTILKANLDKMLNRRFPEAKLTIDKINFELEEITEENIMYMYLAELGDCGLKLRCDMAKNTLRLFYAIKEEPFRIKEISIAYYARIINEMYFFIQAGSSK</sequence>
<evidence type="ECO:0000313" key="2">
    <source>
        <dbReference type="EMBL" id="WWY02270.1"/>
    </source>
</evidence>
<dbReference type="EMBL" id="JAPQFL010000009">
    <property type="protein sequence ID" value="MDD9328741.1"/>
    <property type="molecule type" value="Genomic_DNA"/>
</dbReference>
<protein>
    <submittedName>
        <fullName evidence="2">Imm42 family immunity protein</fullName>
    </submittedName>
    <submittedName>
        <fullName evidence="1">Immunity 42 family protein</fullName>
    </submittedName>
</protein>
<accession>A0A9X4E6J4</accession>
<evidence type="ECO:0000313" key="1">
    <source>
        <dbReference type="EMBL" id="MDD9328741.1"/>
    </source>
</evidence>
<dbReference type="Pfam" id="PF15593">
    <property type="entry name" value="Imm42"/>
    <property type="match status" value="1"/>
</dbReference>
<dbReference type="InterPro" id="IPR028958">
    <property type="entry name" value="Imm42"/>
</dbReference>
<name>A0A9X4E6J4_9NEIS</name>
<reference evidence="2" key="2">
    <citation type="submission" date="2024-02" db="EMBL/GenBank/DDBJ databases">
        <title>Neisseria leonii sp. nov.</title>
        <authorList>
            <person name="Boutroux M."/>
            <person name="Favre-Rochex S."/>
            <person name="Gorgette O."/>
            <person name="Touak G."/>
            <person name="Muhle E."/>
            <person name="Chesneau O."/>
            <person name="Clermont D."/>
            <person name="Rahi P."/>
        </authorList>
    </citation>
    <scope>NUCLEOTIDE SEQUENCE</scope>
    <source>
        <strain evidence="2">51.81</strain>
    </source>
</reference>
<evidence type="ECO:0000313" key="3">
    <source>
        <dbReference type="Proteomes" id="UP001149607"/>
    </source>
</evidence>
<proteinExistence type="predicted"/>
<dbReference type="RefSeq" id="WP_274585784.1">
    <property type="nucleotide sequence ID" value="NZ_CP146598.1"/>
</dbReference>
<reference evidence="1" key="1">
    <citation type="submission" date="2022-10" db="EMBL/GenBank/DDBJ databases">
        <authorList>
            <person name="Boutroux M."/>
        </authorList>
    </citation>
    <scope>NUCLEOTIDE SEQUENCE</scope>
    <source>
        <strain evidence="1">51.81</strain>
    </source>
</reference>
<dbReference type="Proteomes" id="UP001149607">
    <property type="component" value="Chromosome"/>
</dbReference>
<dbReference type="AlphaFoldDB" id="A0A9X4E6J4"/>
<organism evidence="1">
    <name type="scientific">Neisseria leonii</name>
    <dbReference type="NCBI Taxonomy" id="2995413"/>
    <lineage>
        <taxon>Bacteria</taxon>
        <taxon>Pseudomonadati</taxon>
        <taxon>Pseudomonadota</taxon>
        <taxon>Betaproteobacteria</taxon>
        <taxon>Neisseriales</taxon>
        <taxon>Neisseriaceae</taxon>
        <taxon>Neisseria</taxon>
    </lineage>
</organism>
<keyword evidence="3" id="KW-1185">Reference proteome</keyword>
<dbReference type="EMBL" id="CP146598">
    <property type="protein sequence ID" value="WWY02270.1"/>
    <property type="molecule type" value="Genomic_DNA"/>
</dbReference>